<dbReference type="PANTHER" id="PTHR47031:SF3">
    <property type="entry name" value="SAP DOMAIN-CONTAINING PROTEIN"/>
    <property type="match status" value="1"/>
</dbReference>
<sequence>MPDSAEHLDNTSTTVAEATIAVDNQLNEESKRPRRVLKTHRKSVDESKASSSLPPKKTENINTIDDFDESITTESLKDILNVTQSPTENDDTGRPNNNQDYDGSSQKGEDAETDEEIDPAQIRTIPPSQHEQTSTLHVKNFVRPLTIPMVRNLLEQFGRIEYFWMDKIKSHCYVKFEKLESAILARESLWHTIFPPETGRPLELEFLTFEQAQGLIVEAEEKSAKSGHGASREARDKRLNGNNNLGNAAAIQFPIPAPPSQPTSNVKVISLDTLFSKTSTKPTLYYKTVSQEDAKAKMKILERSRGRRRPFVCISKCFFTVSKRDKTAKVNCSIINKHKLNCKIL</sequence>
<dbReference type="GO" id="GO:0003676">
    <property type="term" value="F:nucleic acid binding"/>
    <property type="evidence" value="ECO:0007669"/>
    <property type="project" value="InterPro"/>
</dbReference>
<feature type="region of interest" description="Disordered" evidence="1">
    <location>
        <begin position="220"/>
        <end position="241"/>
    </location>
</feature>
<feature type="compositionally biased region" description="Polar residues" evidence="1">
    <location>
        <begin position="94"/>
        <end position="106"/>
    </location>
</feature>
<keyword evidence="3" id="KW-1185">Reference proteome</keyword>
<comment type="caution">
    <text evidence="2">The sequence shown here is derived from an EMBL/GenBank/DDBJ whole genome shotgun (WGS) entry which is preliminary data.</text>
</comment>
<dbReference type="InterPro" id="IPR035979">
    <property type="entry name" value="RBD_domain_sf"/>
</dbReference>
<dbReference type="PANTHER" id="PTHR47031">
    <property type="entry name" value="SAP DNA-BINDING DOMAIN-CONTAINING PROTEIN"/>
    <property type="match status" value="1"/>
</dbReference>
<dbReference type="Proteomes" id="UP000789570">
    <property type="component" value="Unassembled WGS sequence"/>
</dbReference>
<dbReference type="OrthoDB" id="5348404at2759"/>
<organism evidence="2 3">
    <name type="scientific">Funneliformis caledonium</name>
    <dbReference type="NCBI Taxonomy" id="1117310"/>
    <lineage>
        <taxon>Eukaryota</taxon>
        <taxon>Fungi</taxon>
        <taxon>Fungi incertae sedis</taxon>
        <taxon>Mucoromycota</taxon>
        <taxon>Glomeromycotina</taxon>
        <taxon>Glomeromycetes</taxon>
        <taxon>Glomerales</taxon>
        <taxon>Glomeraceae</taxon>
        <taxon>Funneliformis</taxon>
    </lineage>
</organism>
<feature type="compositionally biased region" description="Basic residues" evidence="1">
    <location>
        <begin position="32"/>
        <end position="41"/>
    </location>
</feature>
<name>A0A9N9A9Y0_9GLOM</name>
<dbReference type="CDD" id="cd12432">
    <property type="entry name" value="RRM_ACINU"/>
    <property type="match status" value="1"/>
</dbReference>
<gene>
    <name evidence="2" type="ORF">FCALED_LOCUS4806</name>
</gene>
<feature type="region of interest" description="Disordered" evidence="1">
    <location>
        <begin position="1"/>
        <end position="69"/>
    </location>
</feature>
<dbReference type="InterPro" id="IPR034257">
    <property type="entry name" value="Acinus_RRM"/>
</dbReference>
<protein>
    <submittedName>
        <fullName evidence="2">7763_t:CDS:1</fullName>
    </submittedName>
</protein>
<feature type="compositionally biased region" description="Polar residues" evidence="1">
    <location>
        <begin position="10"/>
        <end position="27"/>
    </location>
</feature>
<feature type="compositionally biased region" description="Basic and acidic residues" evidence="1">
    <location>
        <begin position="220"/>
        <end position="239"/>
    </location>
</feature>
<dbReference type="AlphaFoldDB" id="A0A9N9A9Y0"/>
<dbReference type="EMBL" id="CAJVPQ010000958">
    <property type="protein sequence ID" value="CAG8523179.1"/>
    <property type="molecule type" value="Genomic_DNA"/>
</dbReference>
<reference evidence="2" key="1">
    <citation type="submission" date="2021-06" db="EMBL/GenBank/DDBJ databases">
        <authorList>
            <person name="Kallberg Y."/>
            <person name="Tangrot J."/>
            <person name="Rosling A."/>
        </authorList>
    </citation>
    <scope>NUCLEOTIDE SEQUENCE</scope>
    <source>
        <strain evidence="2">UK204</strain>
    </source>
</reference>
<evidence type="ECO:0000256" key="1">
    <source>
        <dbReference type="SAM" id="MobiDB-lite"/>
    </source>
</evidence>
<dbReference type="Gene3D" id="3.30.70.330">
    <property type="match status" value="1"/>
</dbReference>
<proteinExistence type="predicted"/>
<accession>A0A9N9A9Y0</accession>
<dbReference type="SUPFAM" id="SSF54928">
    <property type="entry name" value="RNA-binding domain, RBD"/>
    <property type="match status" value="1"/>
</dbReference>
<dbReference type="InterPro" id="IPR012677">
    <property type="entry name" value="Nucleotide-bd_a/b_plait_sf"/>
</dbReference>
<evidence type="ECO:0000313" key="3">
    <source>
        <dbReference type="Proteomes" id="UP000789570"/>
    </source>
</evidence>
<feature type="region of interest" description="Disordered" evidence="1">
    <location>
        <begin position="83"/>
        <end position="117"/>
    </location>
</feature>
<evidence type="ECO:0000313" key="2">
    <source>
        <dbReference type="EMBL" id="CAG8523179.1"/>
    </source>
</evidence>